<comment type="caution">
    <text evidence="2">The sequence shown here is derived from an EMBL/GenBank/DDBJ whole genome shotgun (WGS) entry which is preliminary data.</text>
</comment>
<dbReference type="EMBL" id="ACOU01000003">
    <property type="protein sequence ID" value="EKX73344.1"/>
    <property type="molecule type" value="Genomic_DNA"/>
</dbReference>
<dbReference type="AlphaFoldDB" id="L1LDK0"/>
<evidence type="ECO:0000313" key="3">
    <source>
        <dbReference type="Proteomes" id="UP000031512"/>
    </source>
</evidence>
<dbReference type="RefSeq" id="XP_004832796.1">
    <property type="nucleotide sequence ID" value="XM_004832739.1"/>
</dbReference>
<evidence type="ECO:0000313" key="2">
    <source>
        <dbReference type="EMBL" id="EKX73344.1"/>
    </source>
</evidence>
<evidence type="ECO:0000256" key="1">
    <source>
        <dbReference type="SAM" id="MobiDB-lite"/>
    </source>
</evidence>
<dbReference type="KEGG" id="beq:BEWA_054000"/>
<protein>
    <submittedName>
        <fullName evidence="2">Uncharacterized protein</fullName>
    </submittedName>
</protein>
<keyword evidence="3" id="KW-1185">Reference proteome</keyword>
<feature type="region of interest" description="Disordered" evidence="1">
    <location>
        <begin position="164"/>
        <end position="243"/>
    </location>
</feature>
<name>L1LDK0_THEEQ</name>
<organism evidence="2 3">
    <name type="scientific">Theileria equi strain WA</name>
    <dbReference type="NCBI Taxonomy" id="1537102"/>
    <lineage>
        <taxon>Eukaryota</taxon>
        <taxon>Sar</taxon>
        <taxon>Alveolata</taxon>
        <taxon>Apicomplexa</taxon>
        <taxon>Aconoidasida</taxon>
        <taxon>Piroplasmida</taxon>
        <taxon>Theileriidae</taxon>
        <taxon>Theileria</taxon>
    </lineage>
</organism>
<dbReference type="STRING" id="1537102.L1LDK0"/>
<reference evidence="2 3" key="1">
    <citation type="journal article" date="2012" name="BMC Genomics">
        <title>Comparative genomic analysis and phylogenetic position of Theileria equi.</title>
        <authorList>
            <person name="Kappmeyer L.S."/>
            <person name="Thiagarajan M."/>
            <person name="Herndon D.R."/>
            <person name="Ramsay J.D."/>
            <person name="Caler E."/>
            <person name="Djikeng A."/>
            <person name="Gillespie J.J."/>
            <person name="Lau A.O."/>
            <person name="Roalson E.H."/>
            <person name="Silva J.C."/>
            <person name="Silva M.G."/>
            <person name="Suarez C.E."/>
            <person name="Ueti M.W."/>
            <person name="Nene V.M."/>
            <person name="Mealey R.H."/>
            <person name="Knowles D.P."/>
            <person name="Brayton K.A."/>
        </authorList>
    </citation>
    <scope>NUCLEOTIDE SEQUENCE [LARGE SCALE GENOMIC DNA]</scope>
    <source>
        <strain evidence="2 3">WA</strain>
    </source>
</reference>
<dbReference type="Pfam" id="PF04385">
    <property type="entry name" value="FAINT"/>
    <property type="match status" value="2"/>
</dbReference>
<gene>
    <name evidence="2" type="ORF">BEWA_054000</name>
</gene>
<accession>L1LDK0</accession>
<dbReference type="Proteomes" id="UP000031512">
    <property type="component" value="Unassembled WGS sequence"/>
</dbReference>
<dbReference type="eggNOG" id="ENOG502QU51">
    <property type="taxonomic scope" value="Eukaryota"/>
</dbReference>
<dbReference type="VEuPathDB" id="PiroplasmaDB:BEWA_054000"/>
<proteinExistence type="predicted"/>
<feature type="compositionally biased region" description="Polar residues" evidence="1">
    <location>
        <begin position="201"/>
        <end position="228"/>
    </location>
</feature>
<dbReference type="InterPro" id="IPR007480">
    <property type="entry name" value="DUF529"/>
</dbReference>
<dbReference type="OrthoDB" id="363084at2759"/>
<dbReference type="GeneID" id="15802951"/>
<feature type="compositionally biased region" description="Basic and acidic residues" evidence="1">
    <location>
        <begin position="229"/>
        <end position="243"/>
    </location>
</feature>
<sequence length="326" mass="36216">MYSKDIYEIENIGNWSHAARDEFGTKYNVMMEKSVDTRVAAIKASSQNKQTGNLSVLEIKAPDTSKVDIVKDSKNGVEHTTYTPKSGSKMTSVVDGQTSIWTSSGNEKCTFAELSSKGDSSLLLISLENAYVYFEKNADGEWVSIEKDGYDRKIEELQDIAKQKGSQVAARDNLEANAEPNDKPEGTYAPKPTESKEEASPQANGATQKSQQMITTDPNTLDISNPDKSNVDEESGKDSKKYFPKDNKHFNEVKEGDTSIWRAGANEYCKFVRVSLKGNTPTEVSLNVRNNANNEEIHVKNFKKEGGLWQLISGRLTNSDSRRTND</sequence>